<dbReference type="PANTHER" id="PTHR11705:SF91">
    <property type="entry name" value="FI01817P-RELATED"/>
    <property type="match status" value="1"/>
</dbReference>
<keyword evidence="9" id="KW-0862">Zinc</keyword>
<dbReference type="FunFam" id="3.40.630.10:FF:000040">
    <property type="entry name" value="zinc carboxypeptidase"/>
    <property type="match status" value="1"/>
</dbReference>
<name>A0A8S4R263_9NEOP</name>
<evidence type="ECO:0000256" key="9">
    <source>
        <dbReference type="ARBA" id="ARBA00022833"/>
    </source>
</evidence>
<evidence type="ECO:0000256" key="3">
    <source>
        <dbReference type="ARBA" id="ARBA00005988"/>
    </source>
</evidence>
<evidence type="ECO:0000256" key="2">
    <source>
        <dbReference type="ARBA" id="ARBA00004613"/>
    </source>
</evidence>
<dbReference type="GO" id="GO:0004181">
    <property type="term" value="F:metallocarboxypeptidase activity"/>
    <property type="evidence" value="ECO:0007669"/>
    <property type="project" value="InterPro"/>
</dbReference>
<keyword evidence="11" id="KW-1015">Disulfide bond</keyword>
<comment type="similarity">
    <text evidence="3 13">Belongs to the peptidase M14 family.</text>
</comment>
<keyword evidence="10" id="KW-0482">Metalloprotease</keyword>
<feature type="domain" description="Peptidase M14" evidence="14">
    <location>
        <begin position="121"/>
        <end position="411"/>
    </location>
</feature>
<keyword evidence="7" id="KW-0479">Metal-binding</keyword>
<evidence type="ECO:0000256" key="10">
    <source>
        <dbReference type="ARBA" id="ARBA00023049"/>
    </source>
</evidence>
<evidence type="ECO:0000313" key="16">
    <source>
        <dbReference type="Proteomes" id="UP000838756"/>
    </source>
</evidence>
<dbReference type="Gene3D" id="3.40.630.10">
    <property type="entry name" value="Zn peptidases"/>
    <property type="match status" value="1"/>
</dbReference>
<proteinExistence type="inferred from homology"/>
<dbReference type="SUPFAM" id="SSF53187">
    <property type="entry name" value="Zn-dependent exopeptidases"/>
    <property type="match status" value="1"/>
</dbReference>
<evidence type="ECO:0000259" key="14">
    <source>
        <dbReference type="PROSITE" id="PS52035"/>
    </source>
</evidence>
<evidence type="ECO:0000256" key="13">
    <source>
        <dbReference type="PROSITE-ProRule" id="PRU01379"/>
    </source>
</evidence>
<accession>A0A8S4R263</accession>
<evidence type="ECO:0000256" key="8">
    <source>
        <dbReference type="ARBA" id="ARBA00022801"/>
    </source>
</evidence>
<evidence type="ECO:0000256" key="4">
    <source>
        <dbReference type="ARBA" id="ARBA00022525"/>
    </source>
</evidence>
<dbReference type="Proteomes" id="UP000838756">
    <property type="component" value="Unassembled WGS sequence"/>
</dbReference>
<dbReference type="AlphaFoldDB" id="A0A8S4R263"/>
<dbReference type="PROSITE" id="PS52035">
    <property type="entry name" value="PEPTIDASE_M14"/>
    <property type="match status" value="1"/>
</dbReference>
<evidence type="ECO:0000313" key="15">
    <source>
        <dbReference type="EMBL" id="CAH2229956.1"/>
    </source>
</evidence>
<evidence type="ECO:0000256" key="7">
    <source>
        <dbReference type="ARBA" id="ARBA00022723"/>
    </source>
</evidence>
<evidence type="ECO:0000256" key="6">
    <source>
        <dbReference type="ARBA" id="ARBA00022670"/>
    </source>
</evidence>
<evidence type="ECO:0000256" key="5">
    <source>
        <dbReference type="ARBA" id="ARBA00022645"/>
    </source>
</evidence>
<dbReference type="PRINTS" id="PR00765">
    <property type="entry name" value="CRBOXYPTASEA"/>
</dbReference>
<evidence type="ECO:0000256" key="1">
    <source>
        <dbReference type="ARBA" id="ARBA00001947"/>
    </source>
</evidence>
<feature type="active site" description="Proton donor/acceptor" evidence="13">
    <location>
        <position position="378"/>
    </location>
</feature>
<reference evidence="15" key="1">
    <citation type="submission" date="2022-03" db="EMBL/GenBank/DDBJ databases">
        <authorList>
            <person name="Lindestad O."/>
        </authorList>
    </citation>
    <scope>NUCLEOTIDE SEQUENCE</scope>
</reference>
<evidence type="ECO:0000256" key="11">
    <source>
        <dbReference type="ARBA" id="ARBA00023157"/>
    </source>
</evidence>
<dbReference type="GO" id="GO:0006508">
    <property type="term" value="P:proteolysis"/>
    <property type="evidence" value="ECO:0007669"/>
    <property type="project" value="UniProtKB-KW"/>
</dbReference>
<dbReference type="OrthoDB" id="3626597at2759"/>
<dbReference type="CDD" id="cd03860">
    <property type="entry name" value="M14_CP_A-B_like"/>
    <property type="match status" value="1"/>
</dbReference>
<gene>
    <name evidence="15" type="primary">jg14028</name>
    <name evidence="15" type="ORF">PAEG_LOCUS9237</name>
</gene>
<comment type="function">
    <text evidence="12">Involved in the digestion of the blood meal.</text>
</comment>
<evidence type="ECO:0000256" key="12">
    <source>
        <dbReference type="ARBA" id="ARBA00057299"/>
    </source>
</evidence>
<sequence length="425" mass="48344">MDTEYSFNNKGKCSTSCIIKSDIYNLDDVKAKKKDESTALIDDYERFQYDVGCQHHEVNNENKHVLVNRPTILEEHRFAKPCSEGTQIKELPKIITPSAKHGTLENCTEKAEKPSRMGWNEYHRLDVIHDFLEGLNIEYPSICTVGMIGTSLEGRPLKILKVSNSNSSNQAVWIDAGIHAREWIAPAVATYVANHIVRNFTTLPTSITNKDWYFHPVVNPDGYEHSHTGDRMWRKNRARHKGACMGVDLNRNFSYSWGGKESSGNPENTFYRGPEPFSEPESRAMRDFILNSDIPFRVYITLHSYGQVIVFPFASKDEPCPDYVRLLEGATVMSKAIYETNGNTYKVGVSRDVMYGAAGTSNDWSYGVAGIPYCYLIELRSKKHKFMLPKDEIEETGNEILNCVKALMEFLDGKEKLFVGENINY</sequence>
<keyword evidence="8" id="KW-0378">Hydrolase</keyword>
<comment type="caution">
    <text evidence="15">The sequence shown here is derived from an EMBL/GenBank/DDBJ whole genome shotgun (WGS) entry which is preliminary data.</text>
</comment>
<dbReference type="InterPro" id="IPR000834">
    <property type="entry name" value="Peptidase_M14"/>
</dbReference>
<comment type="cofactor">
    <cofactor evidence="1">
        <name>Zn(2+)</name>
        <dbReference type="ChEBI" id="CHEBI:29105"/>
    </cofactor>
</comment>
<keyword evidence="5" id="KW-0121">Carboxypeptidase</keyword>
<keyword evidence="4" id="KW-0964">Secreted</keyword>
<keyword evidence="16" id="KW-1185">Reference proteome</keyword>
<dbReference type="GO" id="GO:0005615">
    <property type="term" value="C:extracellular space"/>
    <property type="evidence" value="ECO:0007669"/>
    <property type="project" value="TreeGrafter"/>
</dbReference>
<dbReference type="SMART" id="SM00631">
    <property type="entry name" value="Zn_pept"/>
    <property type="match status" value="1"/>
</dbReference>
<keyword evidence="6" id="KW-0645">Protease</keyword>
<dbReference type="EMBL" id="CAKXAJ010024761">
    <property type="protein sequence ID" value="CAH2229956.1"/>
    <property type="molecule type" value="Genomic_DNA"/>
</dbReference>
<dbReference type="Pfam" id="PF00246">
    <property type="entry name" value="Peptidase_M14"/>
    <property type="match status" value="1"/>
</dbReference>
<dbReference type="PANTHER" id="PTHR11705">
    <property type="entry name" value="PROTEASE FAMILY M14 CARBOXYPEPTIDASE A,B"/>
    <property type="match status" value="1"/>
</dbReference>
<organism evidence="15 16">
    <name type="scientific">Pararge aegeria aegeria</name>
    <dbReference type="NCBI Taxonomy" id="348720"/>
    <lineage>
        <taxon>Eukaryota</taxon>
        <taxon>Metazoa</taxon>
        <taxon>Ecdysozoa</taxon>
        <taxon>Arthropoda</taxon>
        <taxon>Hexapoda</taxon>
        <taxon>Insecta</taxon>
        <taxon>Pterygota</taxon>
        <taxon>Neoptera</taxon>
        <taxon>Endopterygota</taxon>
        <taxon>Lepidoptera</taxon>
        <taxon>Glossata</taxon>
        <taxon>Ditrysia</taxon>
        <taxon>Papilionoidea</taxon>
        <taxon>Nymphalidae</taxon>
        <taxon>Satyrinae</taxon>
        <taxon>Satyrini</taxon>
        <taxon>Parargina</taxon>
        <taxon>Pararge</taxon>
    </lineage>
</organism>
<protein>
    <submittedName>
        <fullName evidence="15">Jg14028 protein</fullName>
    </submittedName>
</protein>
<comment type="subcellular location">
    <subcellularLocation>
        <location evidence="2">Secreted</location>
    </subcellularLocation>
</comment>
<dbReference type="GO" id="GO:0008270">
    <property type="term" value="F:zinc ion binding"/>
    <property type="evidence" value="ECO:0007669"/>
    <property type="project" value="InterPro"/>
</dbReference>